<protein>
    <submittedName>
        <fullName evidence="9">Succinate dehydrogenase</fullName>
    </submittedName>
</protein>
<dbReference type="InterPro" id="IPR016002">
    <property type="entry name" value="Succ_DH_cyt_b558_Firmicute"/>
</dbReference>
<name>A0ABU5ZPF0_9BACL</name>
<evidence type="ECO:0000256" key="4">
    <source>
        <dbReference type="ARBA" id="ARBA00022723"/>
    </source>
</evidence>
<sequence length="214" mass="23654">MNAAAQTVAGNSSRKFLLGRLHSLMGIVPLGLFLLEHLFSNVTAAFGSAAFNHQVAVLHAIPLLPVLEILLIFLPLVYHAGYGIYLAYISKNNVNKYQYARNWMFALQRLTGIVTLLFVGYHVWMLRVANWLSGTEISYQIVQDHLSTAWIALFYVIGVVSTSFHFTNGLGAGLITWGVTIGKHSQKIAAWLMFILFLILSAIGIGSVVSFWIA</sequence>
<evidence type="ECO:0000256" key="8">
    <source>
        <dbReference type="SAM" id="Phobius"/>
    </source>
</evidence>
<feature type="transmembrane region" description="Helical" evidence="8">
    <location>
        <begin position="149"/>
        <end position="177"/>
    </location>
</feature>
<evidence type="ECO:0000256" key="3">
    <source>
        <dbReference type="ARBA" id="ARBA00022692"/>
    </source>
</evidence>
<dbReference type="EMBL" id="JAYJLD010000042">
    <property type="protein sequence ID" value="MEB3103621.1"/>
    <property type="molecule type" value="Genomic_DNA"/>
</dbReference>
<feature type="transmembrane region" description="Helical" evidence="8">
    <location>
        <begin position="60"/>
        <end position="89"/>
    </location>
</feature>
<evidence type="ECO:0000256" key="6">
    <source>
        <dbReference type="ARBA" id="ARBA00023004"/>
    </source>
</evidence>
<comment type="caution">
    <text evidence="9">The sequence shown here is derived from an EMBL/GenBank/DDBJ whole genome shotgun (WGS) entry which is preliminary data.</text>
</comment>
<dbReference type="PIRSF" id="PIRSF000170">
    <property type="entry name" value="Succ_dh_cyt_b558"/>
    <property type="match status" value="1"/>
</dbReference>
<keyword evidence="6" id="KW-0408">Iron</keyword>
<keyword evidence="7 8" id="KW-0472">Membrane</keyword>
<dbReference type="InterPro" id="IPR011138">
    <property type="entry name" value="Cytochrome_b-558"/>
</dbReference>
<reference evidence="9" key="1">
    <citation type="submission" date="2023-12" db="EMBL/GenBank/DDBJ databases">
        <title>Fervidustalea candida gen. nov., sp. nov., a novel member of the family Paenibacillaceae isolated from a geothermal area.</title>
        <authorList>
            <person name="Li W.-J."/>
            <person name="Jiao J.-Y."/>
            <person name="Chen Y."/>
        </authorList>
    </citation>
    <scope>NUCLEOTIDE SEQUENCE</scope>
    <source>
        <strain evidence="9">SYSU GA230002</strain>
    </source>
</reference>
<keyword evidence="3 8" id="KW-0812">Transmembrane</keyword>
<feature type="transmembrane region" description="Helical" evidence="8">
    <location>
        <begin position="189"/>
        <end position="213"/>
    </location>
</feature>
<organism evidence="9 10">
    <name type="scientific">Ferviditalea candida</name>
    <dbReference type="NCBI Taxonomy" id="3108399"/>
    <lineage>
        <taxon>Bacteria</taxon>
        <taxon>Bacillati</taxon>
        <taxon>Bacillota</taxon>
        <taxon>Bacilli</taxon>
        <taxon>Bacillales</taxon>
        <taxon>Paenibacillaceae</taxon>
        <taxon>Ferviditalea</taxon>
    </lineage>
</organism>
<evidence type="ECO:0000256" key="5">
    <source>
        <dbReference type="ARBA" id="ARBA00022989"/>
    </source>
</evidence>
<gene>
    <name evidence="9" type="ORF">VF724_18450</name>
</gene>
<evidence type="ECO:0000256" key="2">
    <source>
        <dbReference type="ARBA" id="ARBA00022617"/>
    </source>
</evidence>
<keyword evidence="10" id="KW-1185">Reference proteome</keyword>
<feature type="transmembrane region" description="Helical" evidence="8">
    <location>
        <begin position="21"/>
        <end position="40"/>
    </location>
</feature>
<dbReference type="Pfam" id="PF01127">
    <property type="entry name" value="Sdh_cyt"/>
    <property type="match status" value="1"/>
</dbReference>
<dbReference type="InterPro" id="IPR000701">
    <property type="entry name" value="SuccDH_FuR_B_TM-su"/>
</dbReference>
<evidence type="ECO:0000313" key="9">
    <source>
        <dbReference type="EMBL" id="MEB3103621.1"/>
    </source>
</evidence>
<dbReference type="RefSeq" id="WP_371755749.1">
    <property type="nucleotide sequence ID" value="NZ_JAYJLD010000042.1"/>
</dbReference>
<dbReference type="Proteomes" id="UP001310386">
    <property type="component" value="Unassembled WGS sequence"/>
</dbReference>
<evidence type="ECO:0000256" key="7">
    <source>
        <dbReference type="ARBA" id="ARBA00023136"/>
    </source>
</evidence>
<proteinExistence type="predicted"/>
<feature type="transmembrane region" description="Helical" evidence="8">
    <location>
        <begin position="110"/>
        <end position="129"/>
    </location>
</feature>
<keyword evidence="2" id="KW-0349">Heme</keyword>
<dbReference type="NCBIfam" id="TIGR02046">
    <property type="entry name" value="sdhC_b558_fam"/>
    <property type="match status" value="1"/>
</dbReference>
<evidence type="ECO:0000313" key="10">
    <source>
        <dbReference type="Proteomes" id="UP001310386"/>
    </source>
</evidence>
<keyword evidence="5 8" id="KW-1133">Transmembrane helix</keyword>
<evidence type="ECO:0000256" key="1">
    <source>
        <dbReference type="ARBA" id="ARBA00004370"/>
    </source>
</evidence>
<keyword evidence="4" id="KW-0479">Metal-binding</keyword>
<dbReference type="InterPro" id="IPR034804">
    <property type="entry name" value="SQR/QFR_C/D"/>
</dbReference>
<dbReference type="Gene3D" id="1.20.1300.10">
    <property type="entry name" value="Fumarate reductase/succinate dehydrogenase, transmembrane subunit"/>
    <property type="match status" value="1"/>
</dbReference>
<dbReference type="SUPFAM" id="SSF81343">
    <property type="entry name" value="Fumarate reductase respiratory complex transmembrane subunits"/>
    <property type="match status" value="1"/>
</dbReference>
<comment type="subcellular location">
    <subcellularLocation>
        <location evidence="1">Membrane</location>
    </subcellularLocation>
</comment>
<accession>A0ABU5ZPF0</accession>